<dbReference type="InterPro" id="IPR036388">
    <property type="entry name" value="WH-like_DNA-bd_sf"/>
</dbReference>
<gene>
    <name evidence="6" type="ORF">MB84_28190</name>
</gene>
<dbReference type="InterPro" id="IPR016032">
    <property type="entry name" value="Sig_transdc_resp-reg_C-effctor"/>
</dbReference>
<dbReference type="PATRIC" id="fig|573737.6.peg.5540"/>
<feature type="region of interest" description="Disordered" evidence="4">
    <location>
        <begin position="171"/>
        <end position="195"/>
    </location>
</feature>
<keyword evidence="1" id="KW-0805">Transcription regulation</keyword>
<dbReference type="PANTHER" id="PTHR44688">
    <property type="entry name" value="DNA-BINDING TRANSCRIPTIONAL ACTIVATOR DEVR_DOSR"/>
    <property type="match status" value="1"/>
</dbReference>
<keyword evidence="6" id="KW-0614">Plasmid</keyword>
<dbReference type="SMART" id="SM00421">
    <property type="entry name" value="HTH_LUXR"/>
    <property type="match status" value="1"/>
</dbReference>
<dbReference type="GO" id="GO:0006355">
    <property type="term" value="P:regulation of DNA-templated transcription"/>
    <property type="evidence" value="ECO:0007669"/>
    <property type="project" value="InterPro"/>
</dbReference>
<dbReference type="Proteomes" id="UP000035050">
    <property type="component" value="Plasmid pPO70-1"/>
</dbReference>
<feature type="domain" description="HTH luxR-type" evidence="5">
    <location>
        <begin position="203"/>
        <end position="268"/>
    </location>
</feature>
<dbReference type="AlphaFoldDB" id="A0A0G3ICI4"/>
<dbReference type="GO" id="GO:0003677">
    <property type="term" value="F:DNA binding"/>
    <property type="evidence" value="ECO:0007669"/>
    <property type="project" value="UniProtKB-KW"/>
</dbReference>
<dbReference type="Gene3D" id="1.10.10.10">
    <property type="entry name" value="Winged helix-like DNA-binding domain superfamily/Winged helix DNA-binding domain"/>
    <property type="match status" value="1"/>
</dbReference>
<geneLocation type="plasmid" evidence="6 7">
    <name>pPO70-1</name>
</geneLocation>
<dbReference type="KEGG" id="pox:MB84_28190"/>
<evidence type="ECO:0000256" key="3">
    <source>
        <dbReference type="ARBA" id="ARBA00023163"/>
    </source>
</evidence>
<dbReference type="SUPFAM" id="SSF46894">
    <property type="entry name" value="C-terminal effector domain of the bipartite response regulators"/>
    <property type="match status" value="1"/>
</dbReference>
<evidence type="ECO:0000256" key="4">
    <source>
        <dbReference type="SAM" id="MobiDB-lite"/>
    </source>
</evidence>
<dbReference type="PRINTS" id="PR00038">
    <property type="entry name" value="HTHLUXR"/>
</dbReference>
<dbReference type="InterPro" id="IPR000792">
    <property type="entry name" value="Tscrpt_reg_LuxR_C"/>
</dbReference>
<evidence type="ECO:0000259" key="5">
    <source>
        <dbReference type="PROSITE" id="PS50043"/>
    </source>
</evidence>
<sequence length="268" mass="31154">MTMASLSSDTLEICRPFFIETGINAFSYSRFYADGTRAELWSDFQALEHTFFTARYVAGTYTPQYYGTSERHSLMREKVEAYPSELRDRFRQQLIDQREFFNHDHCLVTVNHNADFAEYFCFYMPRSMTGAASFYLNNIDRLDAFSQYYVNVGKKLICQADDFLIDNRATRNAPDARAPTTTDVTSPGPMRNGRESMRQQCRSGGEWSLLTTREREIARLLLRGVVMREIAMSLGISPRTVERHVDNMKTKLNCYRKSELISKLYLPF</sequence>
<accession>A0A0G3ICI4</accession>
<dbReference type="PANTHER" id="PTHR44688:SF16">
    <property type="entry name" value="DNA-BINDING TRANSCRIPTIONAL ACTIVATOR DEVR_DOSR"/>
    <property type="match status" value="1"/>
</dbReference>
<evidence type="ECO:0000256" key="1">
    <source>
        <dbReference type="ARBA" id="ARBA00023015"/>
    </source>
</evidence>
<name>A0A0G3ICI4_9BURK</name>
<organism evidence="6 7">
    <name type="scientific">Pandoraea oxalativorans</name>
    <dbReference type="NCBI Taxonomy" id="573737"/>
    <lineage>
        <taxon>Bacteria</taxon>
        <taxon>Pseudomonadati</taxon>
        <taxon>Pseudomonadota</taxon>
        <taxon>Betaproteobacteria</taxon>
        <taxon>Burkholderiales</taxon>
        <taxon>Burkholderiaceae</taxon>
        <taxon>Pandoraea</taxon>
    </lineage>
</organism>
<dbReference type="Pfam" id="PF00196">
    <property type="entry name" value="GerE"/>
    <property type="match status" value="1"/>
</dbReference>
<dbReference type="PROSITE" id="PS50043">
    <property type="entry name" value="HTH_LUXR_2"/>
    <property type="match status" value="1"/>
</dbReference>
<keyword evidence="3" id="KW-0804">Transcription</keyword>
<reference evidence="6" key="1">
    <citation type="submission" date="2016-06" db="EMBL/GenBank/DDBJ databases">
        <title>Pandoraea oxalativorans DSM 23570 Genome Sequencing.</title>
        <authorList>
            <person name="Ee R."/>
            <person name="Lim Y.-L."/>
            <person name="Yong D."/>
            <person name="Yin W.-F."/>
            <person name="Chan K.-G."/>
        </authorList>
    </citation>
    <scope>NUCLEOTIDE SEQUENCE</scope>
    <source>
        <strain evidence="6">DSM 23570</strain>
        <plasmid evidence="6">pPO70-1</plasmid>
    </source>
</reference>
<keyword evidence="2" id="KW-0238">DNA-binding</keyword>
<evidence type="ECO:0000313" key="7">
    <source>
        <dbReference type="Proteomes" id="UP000035050"/>
    </source>
</evidence>
<proteinExistence type="predicted"/>
<dbReference type="CDD" id="cd06170">
    <property type="entry name" value="LuxR_C_like"/>
    <property type="match status" value="1"/>
</dbReference>
<protein>
    <recommendedName>
        <fullName evidence="5">HTH luxR-type domain-containing protein</fullName>
    </recommendedName>
</protein>
<dbReference type="EMBL" id="CP011518">
    <property type="protein sequence ID" value="AKK24917.1"/>
    <property type="molecule type" value="Genomic_DNA"/>
</dbReference>
<evidence type="ECO:0000256" key="2">
    <source>
        <dbReference type="ARBA" id="ARBA00023125"/>
    </source>
</evidence>
<keyword evidence="7" id="KW-1185">Reference proteome</keyword>
<dbReference type="OrthoDB" id="9774661at2"/>
<evidence type="ECO:0000313" key="6">
    <source>
        <dbReference type="EMBL" id="AKK24917.1"/>
    </source>
</evidence>